<dbReference type="Gene3D" id="3.50.50.60">
    <property type="entry name" value="FAD/NAD(P)-binding domain"/>
    <property type="match status" value="1"/>
</dbReference>
<comment type="cofactor">
    <cofactor evidence="1">
        <name>FAD</name>
        <dbReference type="ChEBI" id="CHEBI:57692"/>
    </cofactor>
</comment>
<dbReference type="EMBL" id="JAUEPU010000009">
    <property type="protein sequence ID" value="KAK0499334.1"/>
    <property type="molecule type" value="Genomic_DNA"/>
</dbReference>
<evidence type="ECO:0000313" key="5">
    <source>
        <dbReference type="Proteomes" id="UP001175228"/>
    </source>
</evidence>
<comment type="similarity">
    <text evidence="2">Belongs to the GMC oxidoreductase family.</text>
</comment>
<dbReference type="InterPro" id="IPR007867">
    <property type="entry name" value="GMC_OxRtase_C"/>
</dbReference>
<evidence type="ECO:0000256" key="2">
    <source>
        <dbReference type="ARBA" id="ARBA00010790"/>
    </source>
</evidence>
<protein>
    <submittedName>
        <fullName evidence="4">Glucose-methanol-choline oxidoreductase</fullName>
    </submittedName>
</protein>
<dbReference type="GO" id="GO:0050660">
    <property type="term" value="F:flavin adenine dinucleotide binding"/>
    <property type="evidence" value="ECO:0007669"/>
    <property type="project" value="InterPro"/>
</dbReference>
<dbReference type="InterPro" id="IPR036188">
    <property type="entry name" value="FAD/NAD-bd_sf"/>
</dbReference>
<reference evidence="4" key="1">
    <citation type="submission" date="2023-06" db="EMBL/GenBank/DDBJ databases">
        <authorList>
            <consortium name="Lawrence Berkeley National Laboratory"/>
            <person name="Ahrendt S."/>
            <person name="Sahu N."/>
            <person name="Indic B."/>
            <person name="Wong-Bajracharya J."/>
            <person name="Merenyi Z."/>
            <person name="Ke H.-M."/>
            <person name="Monk M."/>
            <person name="Kocsube S."/>
            <person name="Drula E."/>
            <person name="Lipzen A."/>
            <person name="Balint B."/>
            <person name="Henrissat B."/>
            <person name="Andreopoulos B."/>
            <person name="Martin F.M."/>
            <person name="Harder C.B."/>
            <person name="Rigling D."/>
            <person name="Ford K.L."/>
            <person name="Foster G.D."/>
            <person name="Pangilinan J."/>
            <person name="Papanicolaou A."/>
            <person name="Barry K."/>
            <person name="LaButti K."/>
            <person name="Viragh M."/>
            <person name="Koriabine M."/>
            <person name="Yan M."/>
            <person name="Riley R."/>
            <person name="Champramary S."/>
            <person name="Plett K.L."/>
            <person name="Tsai I.J."/>
            <person name="Slot J."/>
            <person name="Sipos G."/>
            <person name="Plett J."/>
            <person name="Nagy L.G."/>
            <person name="Grigoriev I.V."/>
        </authorList>
    </citation>
    <scope>NUCLEOTIDE SEQUENCE</scope>
    <source>
        <strain evidence="4">HWK02</strain>
    </source>
</reference>
<organism evidence="4 5">
    <name type="scientific">Armillaria luteobubalina</name>
    <dbReference type="NCBI Taxonomy" id="153913"/>
    <lineage>
        <taxon>Eukaryota</taxon>
        <taxon>Fungi</taxon>
        <taxon>Dikarya</taxon>
        <taxon>Basidiomycota</taxon>
        <taxon>Agaricomycotina</taxon>
        <taxon>Agaricomycetes</taxon>
        <taxon>Agaricomycetidae</taxon>
        <taxon>Agaricales</taxon>
        <taxon>Marasmiineae</taxon>
        <taxon>Physalacriaceae</taxon>
        <taxon>Armillaria</taxon>
    </lineage>
</organism>
<feature type="domain" description="Glucose-methanol-choline oxidoreductase C-terminal" evidence="3">
    <location>
        <begin position="14"/>
        <end position="137"/>
    </location>
</feature>
<gene>
    <name evidence="4" type="ORF">EDD18DRAFT_849111</name>
</gene>
<dbReference type="InterPro" id="IPR012132">
    <property type="entry name" value="GMC_OxRdtase"/>
</dbReference>
<keyword evidence="5" id="KW-1185">Reference proteome</keyword>
<dbReference type="Gene3D" id="3.30.560.10">
    <property type="entry name" value="Glucose Oxidase, domain 3"/>
    <property type="match status" value="1"/>
</dbReference>
<sequence length="150" mass="15973">MECPPHCQCHFLGGSVTINSTNPLDPPVIYPNYLTHTQDLAIMNYAVQSSKEFVTANAWKGCVLSIATNTTDEDIRNGVSNMNHPVSTASMSPIGADWGVVDPDLRLKGVGGVRIVDASILPLVPLAHIQAAVYMLAEKAADLIKVSAGM</sequence>
<evidence type="ECO:0000256" key="1">
    <source>
        <dbReference type="ARBA" id="ARBA00001974"/>
    </source>
</evidence>
<dbReference type="Pfam" id="PF05199">
    <property type="entry name" value="GMC_oxred_C"/>
    <property type="match status" value="1"/>
</dbReference>
<dbReference type="SUPFAM" id="SSF54373">
    <property type="entry name" value="FAD-linked reductases, C-terminal domain"/>
    <property type="match status" value="1"/>
</dbReference>
<comment type="caution">
    <text evidence="4">The sequence shown here is derived from an EMBL/GenBank/DDBJ whole genome shotgun (WGS) entry which is preliminary data.</text>
</comment>
<accession>A0AA39UVJ8</accession>
<dbReference type="PANTHER" id="PTHR11552">
    <property type="entry name" value="GLUCOSE-METHANOL-CHOLINE GMC OXIDOREDUCTASE"/>
    <property type="match status" value="1"/>
</dbReference>
<dbReference type="Proteomes" id="UP001175228">
    <property type="component" value="Unassembled WGS sequence"/>
</dbReference>
<evidence type="ECO:0000313" key="4">
    <source>
        <dbReference type="EMBL" id="KAK0499334.1"/>
    </source>
</evidence>
<evidence type="ECO:0000259" key="3">
    <source>
        <dbReference type="Pfam" id="PF05199"/>
    </source>
</evidence>
<proteinExistence type="inferred from homology"/>
<name>A0AA39UVJ8_9AGAR</name>
<dbReference type="PANTHER" id="PTHR11552:SF147">
    <property type="entry name" value="CHOLINE DEHYDROGENASE, MITOCHONDRIAL"/>
    <property type="match status" value="1"/>
</dbReference>
<dbReference type="SUPFAM" id="SSF51905">
    <property type="entry name" value="FAD/NAD(P)-binding domain"/>
    <property type="match status" value="1"/>
</dbReference>
<dbReference type="AlphaFoldDB" id="A0AA39UVJ8"/>
<dbReference type="GO" id="GO:0016614">
    <property type="term" value="F:oxidoreductase activity, acting on CH-OH group of donors"/>
    <property type="evidence" value="ECO:0007669"/>
    <property type="project" value="InterPro"/>
</dbReference>